<name>A0A8B7NMG7_HYAAZ</name>
<dbReference type="GO" id="GO:0016020">
    <property type="term" value="C:membrane"/>
    <property type="evidence" value="ECO:0007669"/>
    <property type="project" value="UniProtKB-SubCell"/>
</dbReference>
<dbReference type="InterPro" id="IPR007248">
    <property type="entry name" value="Mpv17_PMP22"/>
</dbReference>
<dbReference type="OrthoDB" id="430207at2759"/>
<keyword evidence="3 6" id="KW-0812">Transmembrane</keyword>
<dbReference type="PANTHER" id="PTHR11266:SF85">
    <property type="entry name" value="MPV17-LIKE PROTEIN"/>
    <property type="match status" value="1"/>
</dbReference>
<protein>
    <submittedName>
        <fullName evidence="8">Mpv17-like protein</fullName>
    </submittedName>
</protein>
<evidence type="ECO:0000256" key="1">
    <source>
        <dbReference type="ARBA" id="ARBA00004141"/>
    </source>
</evidence>
<organism evidence="7 8">
    <name type="scientific">Hyalella azteca</name>
    <name type="common">Amphipod</name>
    <dbReference type="NCBI Taxonomy" id="294128"/>
    <lineage>
        <taxon>Eukaryota</taxon>
        <taxon>Metazoa</taxon>
        <taxon>Ecdysozoa</taxon>
        <taxon>Arthropoda</taxon>
        <taxon>Crustacea</taxon>
        <taxon>Multicrustacea</taxon>
        <taxon>Malacostraca</taxon>
        <taxon>Eumalacostraca</taxon>
        <taxon>Peracarida</taxon>
        <taxon>Amphipoda</taxon>
        <taxon>Senticaudata</taxon>
        <taxon>Talitrida</taxon>
        <taxon>Talitroidea</taxon>
        <taxon>Hyalellidae</taxon>
        <taxon>Hyalella</taxon>
    </lineage>
</organism>
<dbReference type="RefSeq" id="XP_018014878.1">
    <property type="nucleotide sequence ID" value="XM_018159389.2"/>
</dbReference>
<dbReference type="Pfam" id="PF04117">
    <property type="entry name" value="Mpv17_PMP22"/>
    <property type="match status" value="1"/>
</dbReference>
<dbReference type="PANTHER" id="PTHR11266">
    <property type="entry name" value="PEROXISOMAL MEMBRANE PROTEIN 2, PXMP2 MPV17"/>
    <property type="match status" value="1"/>
</dbReference>
<evidence type="ECO:0000256" key="3">
    <source>
        <dbReference type="ARBA" id="ARBA00022692"/>
    </source>
</evidence>
<dbReference type="GeneID" id="108671803"/>
<evidence type="ECO:0000256" key="4">
    <source>
        <dbReference type="ARBA" id="ARBA00022989"/>
    </source>
</evidence>
<proteinExistence type="inferred from homology"/>
<dbReference type="KEGG" id="hazt:108671803"/>
<feature type="transmembrane region" description="Helical" evidence="6">
    <location>
        <begin position="94"/>
        <end position="113"/>
    </location>
</feature>
<evidence type="ECO:0000313" key="8">
    <source>
        <dbReference type="RefSeq" id="XP_018014878.1"/>
    </source>
</evidence>
<evidence type="ECO:0000313" key="7">
    <source>
        <dbReference type="Proteomes" id="UP000694843"/>
    </source>
</evidence>
<dbReference type="GO" id="GO:0005739">
    <property type="term" value="C:mitochondrion"/>
    <property type="evidence" value="ECO:0007669"/>
    <property type="project" value="TreeGrafter"/>
</dbReference>
<evidence type="ECO:0000256" key="6">
    <source>
        <dbReference type="RuleBase" id="RU363053"/>
    </source>
</evidence>
<keyword evidence="7" id="KW-1185">Reference proteome</keyword>
<reference evidence="8" key="1">
    <citation type="submission" date="2025-08" db="UniProtKB">
        <authorList>
            <consortium name="RefSeq"/>
        </authorList>
    </citation>
    <scope>IDENTIFICATION</scope>
    <source>
        <tissue evidence="8">Whole organism</tissue>
    </source>
</reference>
<sequence length="180" mass="20224">MQALVGALKKQPVITNTIVYGTLYVAAEFGQQMFRRYTSEPPEPGADYPPVDTGSLARFGVMGTCVLPHTLYHAYKYLDARFPGNSGPMAIRKLAIDALVITPINLTLFYVGMSAMERKDDLLAEWRAKLIPTFITASCFWVPANFVNFKLLPPHVRVVFVGGCQIIWVSILCWFKKQEF</sequence>
<keyword evidence="4 6" id="KW-1133">Transmembrane helix</keyword>
<accession>A0A8B7NMG7</accession>
<dbReference type="OMA" id="QFVSKRW"/>
<dbReference type="Proteomes" id="UP000694843">
    <property type="component" value="Unplaced"/>
</dbReference>
<gene>
    <name evidence="8" type="primary">LOC108671803</name>
</gene>
<evidence type="ECO:0000256" key="5">
    <source>
        <dbReference type="ARBA" id="ARBA00023136"/>
    </source>
</evidence>
<evidence type="ECO:0000256" key="2">
    <source>
        <dbReference type="ARBA" id="ARBA00006824"/>
    </source>
</evidence>
<keyword evidence="5 6" id="KW-0472">Membrane</keyword>
<comment type="subcellular location">
    <subcellularLocation>
        <location evidence="1">Membrane</location>
        <topology evidence="1">Multi-pass membrane protein</topology>
    </subcellularLocation>
</comment>
<comment type="similarity">
    <text evidence="2 6">Belongs to the peroxisomal membrane protein PXMP2/4 family.</text>
</comment>
<feature type="transmembrane region" description="Helical" evidence="6">
    <location>
        <begin position="156"/>
        <end position="175"/>
    </location>
</feature>
<dbReference type="AlphaFoldDB" id="A0A8B7NMG7"/>